<accession>A0A067T8N5</accession>
<name>A0A067T8N5_GALM3</name>
<dbReference type="Gene3D" id="2.60.40.790">
    <property type="match status" value="1"/>
</dbReference>
<dbReference type="STRING" id="685588.A0A067T8N5"/>
<dbReference type="EMBL" id="KL142379">
    <property type="protein sequence ID" value="KDR76279.1"/>
    <property type="molecule type" value="Genomic_DNA"/>
</dbReference>
<feature type="domain" description="SHSP" evidence="1">
    <location>
        <begin position="146"/>
        <end position="223"/>
    </location>
</feature>
<keyword evidence="3" id="KW-1185">Reference proteome</keyword>
<evidence type="ECO:0000259" key="1">
    <source>
        <dbReference type="Pfam" id="PF00011"/>
    </source>
</evidence>
<sequence>MPYAVNRKDDKVIQSPVTPAVTGIDYPSNDDASTELDMFKHRGMARGLYTHPNVAGSSIEDVEPPADARSLNLIWDTIRQEKEKKMAKERPKVQSLEEVAQELYAAENVNVPMQQVPVMESPPISAPKSVKKQKSISSFRESTDGRAIVATFDLPEVAKQDIHISFQRNKLLLTWETGEITEWEEEDGVVLREHVRKMYHRTLPLPEGTRFEEIHAQMTNKGLILRYPNMRCYRIDARSRSGDS</sequence>
<dbReference type="HOGENOM" id="CLU_063896_0_0_1"/>
<organism evidence="2 3">
    <name type="scientific">Galerina marginata (strain CBS 339.88)</name>
    <dbReference type="NCBI Taxonomy" id="685588"/>
    <lineage>
        <taxon>Eukaryota</taxon>
        <taxon>Fungi</taxon>
        <taxon>Dikarya</taxon>
        <taxon>Basidiomycota</taxon>
        <taxon>Agaricomycotina</taxon>
        <taxon>Agaricomycetes</taxon>
        <taxon>Agaricomycetidae</taxon>
        <taxon>Agaricales</taxon>
        <taxon>Agaricineae</taxon>
        <taxon>Strophariaceae</taxon>
        <taxon>Galerina</taxon>
    </lineage>
</organism>
<proteinExistence type="predicted"/>
<gene>
    <name evidence="2" type="ORF">GALMADRAFT_247589</name>
</gene>
<protein>
    <recommendedName>
        <fullName evidence="1">SHSP domain-containing protein</fullName>
    </recommendedName>
</protein>
<evidence type="ECO:0000313" key="2">
    <source>
        <dbReference type="EMBL" id="KDR76279.1"/>
    </source>
</evidence>
<dbReference type="InterPro" id="IPR008978">
    <property type="entry name" value="HSP20-like_chaperone"/>
</dbReference>
<dbReference type="AlphaFoldDB" id="A0A067T8N5"/>
<evidence type="ECO:0000313" key="3">
    <source>
        <dbReference type="Proteomes" id="UP000027222"/>
    </source>
</evidence>
<dbReference type="SUPFAM" id="SSF49764">
    <property type="entry name" value="HSP20-like chaperones"/>
    <property type="match status" value="1"/>
</dbReference>
<reference evidence="3" key="1">
    <citation type="journal article" date="2014" name="Proc. Natl. Acad. Sci. U.S.A.">
        <title>Extensive sampling of basidiomycete genomes demonstrates inadequacy of the white-rot/brown-rot paradigm for wood decay fungi.</title>
        <authorList>
            <person name="Riley R."/>
            <person name="Salamov A.A."/>
            <person name="Brown D.W."/>
            <person name="Nagy L.G."/>
            <person name="Floudas D."/>
            <person name="Held B.W."/>
            <person name="Levasseur A."/>
            <person name="Lombard V."/>
            <person name="Morin E."/>
            <person name="Otillar R."/>
            <person name="Lindquist E.A."/>
            <person name="Sun H."/>
            <person name="LaButti K.M."/>
            <person name="Schmutz J."/>
            <person name="Jabbour D."/>
            <person name="Luo H."/>
            <person name="Baker S.E."/>
            <person name="Pisabarro A.G."/>
            <person name="Walton J.D."/>
            <person name="Blanchette R.A."/>
            <person name="Henrissat B."/>
            <person name="Martin F."/>
            <person name="Cullen D."/>
            <person name="Hibbett D.S."/>
            <person name="Grigoriev I.V."/>
        </authorList>
    </citation>
    <scope>NUCLEOTIDE SEQUENCE [LARGE SCALE GENOMIC DNA]</scope>
    <source>
        <strain evidence="3">CBS 339.88</strain>
    </source>
</reference>
<dbReference type="CDD" id="cd06464">
    <property type="entry name" value="ACD_sHsps-like"/>
    <property type="match status" value="1"/>
</dbReference>
<dbReference type="Pfam" id="PF00011">
    <property type="entry name" value="HSP20"/>
    <property type="match status" value="1"/>
</dbReference>
<dbReference type="Proteomes" id="UP000027222">
    <property type="component" value="Unassembled WGS sequence"/>
</dbReference>
<dbReference type="OrthoDB" id="1431247at2759"/>
<dbReference type="InterPro" id="IPR002068">
    <property type="entry name" value="A-crystallin/Hsp20_dom"/>
</dbReference>